<gene>
    <name evidence="1" type="ORF">HPB50_005406</name>
</gene>
<protein>
    <submittedName>
        <fullName evidence="1">Uncharacterized protein</fullName>
    </submittedName>
</protein>
<name>A0ACB7SQH5_HYAAI</name>
<organism evidence="1 2">
    <name type="scientific">Hyalomma asiaticum</name>
    <name type="common">Tick</name>
    <dbReference type="NCBI Taxonomy" id="266040"/>
    <lineage>
        <taxon>Eukaryota</taxon>
        <taxon>Metazoa</taxon>
        <taxon>Ecdysozoa</taxon>
        <taxon>Arthropoda</taxon>
        <taxon>Chelicerata</taxon>
        <taxon>Arachnida</taxon>
        <taxon>Acari</taxon>
        <taxon>Parasitiformes</taxon>
        <taxon>Ixodida</taxon>
        <taxon>Ixodoidea</taxon>
        <taxon>Ixodidae</taxon>
        <taxon>Hyalomminae</taxon>
        <taxon>Hyalomma</taxon>
    </lineage>
</organism>
<proteinExistence type="predicted"/>
<comment type="caution">
    <text evidence="1">The sequence shown here is derived from an EMBL/GenBank/DDBJ whole genome shotgun (WGS) entry which is preliminary data.</text>
</comment>
<dbReference type="Proteomes" id="UP000821845">
    <property type="component" value="Chromosome 3"/>
</dbReference>
<reference evidence="1" key="1">
    <citation type="submission" date="2020-05" db="EMBL/GenBank/DDBJ databases">
        <title>Large-scale comparative analyses of tick genomes elucidate their genetic diversity and vector capacities.</title>
        <authorList>
            <person name="Jia N."/>
            <person name="Wang J."/>
            <person name="Shi W."/>
            <person name="Du L."/>
            <person name="Sun Y."/>
            <person name="Zhan W."/>
            <person name="Jiang J."/>
            <person name="Wang Q."/>
            <person name="Zhang B."/>
            <person name="Ji P."/>
            <person name="Sakyi L.B."/>
            <person name="Cui X."/>
            <person name="Yuan T."/>
            <person name="Jiang B."/>
            <person name="Yang W."/>
            <person name="Lam T.T.-Y."/>
            <person name="Chang Q."/>
            <person name="Ding S."/>
            <person name="Wang X."/>
            <person name="Zhu J."/>
            <person name="Ruan X."/>
            <person name="Zhao L."/>
            <person name="Wei J."/>
            <person name="Que T."/>
            <person name="Du C."/>
            <person name="Cheng J."/>
            <person name="Dai P."/>
            <person name="Han X."/>
            <person name="Huang E."/>
            <person name="Gao Y."/>
            <person name="Liu J."/>
            <person name="Shao H."/>
            <person name="Ye R."/>
            <person name="Li L."/>
            <person name="Wei W."/>
            <person name="Wang X."/>
            <person name="Wang C."/>
            <person name="Yang T."/>
            <person name="Huo Q."/>
            <person name="Li W."/>
            <person name="Guo W."/>
            <person name="Chen H."/>
            <person name="Zhou L."/>
            <person name="Ni X."/>
            <person name="Tian J."/>
            <person name="Zhou Y."/>
            <person name="Sheng Y."/>
            <person name="Liu T."/>
            <person name="Pan Y."/>
            <person name="Xia L."/>
            <person name="Li J."/>
            <person name="Zhao F."/>
            <person name="Cao W."/>
        </authorList>
    </citation>
    <scope>NUCLEOTIDE SEQUENCE</scope>
    <source>
        <strain evidence="1">Hyas-2018</strain>
    </source>
</reference>
<keyword evidence="2" id="KW-1185">Reference proteome</keyword>
<evidence type="ECO:0000313" key="1">
    <source>
        <dbReference type="EMBL" id="KAH6935377.1"/>
    </source>
</evidence>
<dbReference type="EMBL" id="CM023483">
    <property type="protein sequence ID" value="KAH6935377.1"/>
    <property type="molecule type" value="Genomic_DNA"/>
</dbReference>
<accession>A0ACB7SQH5</accession>
<sequence length="265" mass="30110">MKSDPTTVADFIKEATSAERTLHLRSRQYDRLSTGFPINAAAMTVDHHSSLRDVIREIVREEIQKLRPSVMGTPVASVAEIVRDEIRHAFSAGDAGHPSRNAGRCPPPAMPVPLYRQPLTPRSSPQQGALRHAPVVPMPSYRPPQCRPSFPQLLVLRRVISTPSVMIFDFDIRSIDWVTYMEQYILGVRRYVLKEDPSTIPAARRNLNRIYYIGMLAQLLFLAGVIRLLVKHTRTFNDLWWNLISNVLQLAVRISLAMQSISNRH</sequence>
<evidence type="ECO:0000313" key="2">
    <source>
        <dbReference type="Proteomes" id="UP000821845"/>
    </source>
</evidence>